<feature type="compositionally biased region" description="Basic residues" evidence="11">
    <location>
        <begin position="93"/>
        <end position="103"/>
    </location>
</feature>
<evidence type="ECO:0000256" key="2">
    <source>
        <dbReference type="ARBA" id="ARBA00004611"/>
    </source>
</evidence>
<dbReference type="AlphaFoldDB" id="A0A553PL85"/>
<evidence type="ECO:0000256" key="3">
    <source>
        <dbReference type="ARBA" id="ARBA00009071"/>
    </source>
</evidence>
<dbReference type="InterPro" id="IPR042815">
    <property type="entry name" value="DRC10"/>
</dbReference>
<feature type="region of interest" description="Disordered" evidence="11">
    <location>
        <begin position="80"/>
        <end position="106"/>
    </location>
</feature>
<name>A0A553PL85_TIGCA</name>
<dbReference type="EMBL" id="VCGU01000003">
    <property type="protein sequence ID" value="TRY78450.1"/>
    <property type="molecule type" value="Genomic_DNA"/>
</dbReference>
<evidence type="ECO:0000313" key="12">
    <source>
        <dbReference type="EMBL" id="TRY78450.1"/>
    </source>
</evidence>
<dbReference type="Proteomes" id="UP000318571">
    <property type="component" value="Chromosome 11"/>
</dbReference>
<dbReference type="PANTHER" id="PTHR31598:SF1">
    <property type="entry name" value="DYNEIN REGULATORY COMPLEX PROTEIN 10"/>
    <property type="match status" value="1"/>
</dbReference>
<keyword evidence="7" id="KW-0969">Cilium</keyword>
<evidence type="ECO:0000256" key="1">
    <source>
        <dbReference type="ARBA" id="ARBA00003029"/>
    </source>
</evidence>
<feature type="coiled-coil region" evidence="10">
    <location>
        <begin position="187"/>
        <end position="232"/>
    </location>
</feature>
<organism evidence="12 13">
    <name type="scientific">Tigriopus californicus</name>
    <name type="common">Marine copepod</name>
    <dbReference type="NCBI Taxonomy" id="6832"/>
    <lineage>
        <taxon>Eukaryota</taxon>
        <taxon>Metazoa</taxon>
        <taxon>Ecdysozoa</taxon>
        <taxon>Arthropoda</taxon>
        <taxon>Crustacea</taxon>
        <taxon>Multicrustacea</taxon>
        <taxon>Hexanauplia</taxon>
        <taxon>Copepoda</taxon>
        <taxon>Harpacticoida</taxon>
        <taxon>Harpacticidae</taxon>
        <taxon>Tigriopus</taxon>
    </lineage>
</organism>
<proteinExistence type="inferred from homology"/>
<keyword evidence="6" id="KW-0282">Flagellum</keyword>
<evidence type="ECO:0000256" key="9">
    <source>
        <dbReference type="ARBA" id="ARBA00023273"/>
    </source>
</evidence>
<evidence type="ECO:0000313" key="13">
    <source>
        <dbReference type="Proteomes" id="UP000318571"/>
    </source>
</evidence>
<reference evidence="12 13" key="1">
    <citation type="journal article" date="2018" name="Nat. Ecol. Evol.">
        <title>Genomic signatures of mitonuclear coevolution across populations of Tigriopus californicus.</title>
        <authorList>
            <person name="Barreto F.S."/>
            <person name="Watson E.T."/>
            <person name="Lima T.G."/>
            <person name="Willett C.S."/>
            <person name="Edmands S."/>
            <person name="Li W."/>
            <person name="Burton R.S."/>
        </authorList>
    </citation>
    <scope>NUCLEOTIDE SEQUENCE [LARGE SCALE GENOMIC DNA]</scope>
    <source>
        <strain evidence="12 13">San Diego</strain>
    </source>
</reference>
<gene>
    <name evidence="12" type="ORF">TCAL_06159</name>
</gene>
<protein>
    <recommendedName>
        <fullName evidence="4">Dynein regulatory complex protein 10</fullName>
    </recommendedName>
</protein>
<dbReference type="PROSITE" id="PS50096">
    <property type="entry name" value="IQ"/>
    <property type="match status" value="1"/>
</dbReference>
<evidence type="ECO:0000256" key="11">
    <source>
        <dbReference type="SAM" id="MobiDB-lite"/>
    </source>
</evidence>
<accession>A0A553PL85</accession>
<keyword evidence="13" id="KW-1185">Reference proteome</keyword>
<feature type="coiled-coil region" evidence="10">
    <location>
        <begin position="266"/>
        <end position="357"/>
    </location>
</feature>
<sequence>MGLMPSFNGDLDNDVLPEAILIRNIIDDSLANIILIRNLFESDVANIPDLDTSLRNKIKDLQECSEQVLKEDLAHQLDQYDADTDDSHETRSLRRRRRTKSLTKWKTTQQRETASESFVTKAKDILLHCHNDKRLLMSLKDALPSKESNEFIELFKKFRDFAVGRVLTPFGTHVQEVESLMVSINLKAKFDKQVDKLKMDLTEIQKQKDLKMKQVNDERSLLEGELEIIRNHSQELIANHKGQVHARLKVLAWHSHGRQSKTLDHILDLKKELQECLDEHVLAESEMRKANAKLEKEVKDLIDKYDLEMFKKHETIDTITKEYETETENLDELLKVLAEVEDQQHELMEQNRVEEETRRLLELMNIRRIVAAKTIQRAYRSHKTRMMLKKKKRKKKSAAKKG</sequence>
<comment type="caution">
    <text evidence="12">The sequence shown here is derived from an EMBL/GenBank/DDBJ whole genome shotgun (WGS) entry which is preliminary data.</text>
</comment>
<keyword evidence="10" id="KW-0175">Coiled coil</keyword>
<evidence type="ECO:0000256" key="5">
    <source>
        <dbReference type="ARBA" id="ARBA00022490"/>
    </source>
</evidence>
<dbReference type="STRING" id="6832.A0A553PL85"/>
<comment type="similarity">
    <text evidence="3">Belongs to the DRC10 family.</text>
</comment>
<dbReference type="PANTHER" id="PTHR31598">
    <property type="entry name" value="IQ DOMAIN-CONTAINING PROTEIN D"/>
    <property type="match status" value="1"/>
</dbReference>
<evidence type="ECO:0000256" key="8">
    <source>
        <dbReference type="ARBA" id="ARBA00023212"/>
    </source>
</evidence>
<evidence type="ECO:0000256" key="4">
    <source>
        <dbReference type="ARBA" id="ARBA00021752"/>
    </source>
</evidence>
<dbReference type="OMA" id="LMLECQK"/>
<comment type="function">
    <text evidence="1">Component of the nexin-dynein regulatory complex (N-DRC), a key regulator of ciliary/flagellar motility which maintains the alignment and integrity of the distal axoneme and regulates microtubule sliding in motile axonemes.</text>
</comment>
<evidence type="ECO:0000256" key="10">
    <source>
        <dbReference type="SAM" id="Coils"/>
    </source>
</evidence>
<evidence type="ECO:0000256" key="6">
    <source>
        <dbReference type="ARBA" id="ARBA00022846"/>
    </source>
</evidence>
<evidence type="ECO:0000256" key="7">
    <source>
        <dbReference type="ARBA" id="ARBA00023069"/>
    </source>
</evidence>
<keyword evidence="5" id="KW-0963">Cytoplasm</keyword>
<comment type="subcellular location">
    <subcellularLocation>
        <location evidence="2">Cytoplasm</location>
        <location evidence="2">Cytoskeleton</location>
        <location evidence="2">Flagellum axoneme</location>
    </subcellularLocation>
</comment>
<keyword evidence="8" id="KW-0206">Cytoskeleton</keyword>
<keyword evidence="9" id="KW-0966">Cell projection</keyword>